<evidence type="ECO:0000313" key="4">
    <source>
        <dbReference type="Proteomes" id="UP001596501"/>
    </source>
</evidence>
<proteinExistence type="inferred from homology"/>
<evidence type="ECO:0000256" key="2">
    <source>
        <dbReference type="SAM" id="SignalP"/>
    </source>
</evidence>
<comment type="similarity">
    <text evidence="1">Belongs to the UPF0065 (bug) family.</text>
</comment>
<protein>
    <submittedName>
        <fullName evidence="3">Bug family tripartite tricarboxylate transporter substrate binding protein</fullName>
    </submittedName>
</protein>
<evidence type="ECO:0000256" key="1">
    <source>
        <dbReference type="ARBA" id="ARBA00006987"/>
    </source>
</evidence>
<reference evidence="4" key="1">
    <citation type="journal article" date="2019" name="Int. J. Syst. Evol. Microbiol.">
        <title>The Global Catalogue of Microorganisms (GCM) 10K type strain sequencing project: providing services to taxonomists for standard genome sequencing and annotation.</title>
        <authorList>
            <consortium name="The Broad Institute Genomics Platform"/>
            <consortium name="The Broad Institute Genome Sequencing Center for Infectious Disease"/>
            <person name="Wu L."/>
            <person name="Ma J."/>
        </authorList>
    </citation>
    <scope>NUCLEOTIDE SEQUENCE [LARGE SCALE GENOMIC DNA]</scope>
    <source>
        <strain evidence="4">CGMCC 1.12371</strain>
    </source>
</reference>
<dbReference type="PANTHER" id="PTHR42928:SF5">
    <property type="entry name" value="BLR1237 PROTEIN"/>
    <property type="match status" value="1"/>
</dbReference>
<dbReference type="CDD" id="cd13578">
    <property type="entry name" value="PBP2_Bug27"/>
    <property type="match status" value="1"/>
</dbReference>
<dbReference type="InterPro" id="IPR042100">
    <property type="entry name" value="Bug_dom1"/>
</dbReference>
<dbReference type="PANTHER" id="PTHR42928">
    <property type="entry name" value="TRICARBOXYLATE-BINDING PROTEIN"/>
    <property type="match status" value="1"/>
</dbReference>
<dbReference type="PIRSF" id="PIRSF017082">
    <property type="entry name" value="YflP"/>
    <property type="match status" value="1"/>
</dbReference>
<dbReference type="SUPFAM" id="SSF53850">
    <property type="entry name" value="Periplasmic binding protein-like II"/>
    <property type="match status" value="1"/>
</dbReference>
<dbReference type="InterPro" id="IPR005064">
    <property type="entry name" value="BUG"/>
</dbReference>
<evidence type="ECO:0000313" key="3">
    <source>
        <dbReference type="EMBL" id="MFC7411010.1"/>
    </source>
</evidence>
<accession>A0ABW2QNM6</accession>
<keyword evidence="4" id="KW-1185">Reference proteome</keyword>
<dbReference type="Proteomes" id="UP001596501">
    <property type="component" value="Unassembled WGS sequence"/>
</dbReference>
<feature type="signal peptide" evidence="2">
    <location>
        <begin position="1"/>
        <end position="25"/>
    </location>
</feature>
<sequence>MKHPHKRALIAATLAACVWPTLGMAQSFPSKTLTIVVPFPAGGGPDVAARVLAEKLAPKLGQAVVVENKPGAGALLGAGTVARATPDGHTLLLTPNTLAISPHVLAASAVGNLDVQKDLVPVVAPATTPLALVAHPTLGVKNLTELSALARTKVDMTYGSPGNGSPMHFAGEMFKKSTNLNLLHVPYRGVAPSLNAALAGEVQLLFVALGGALPHIKAGKLVPLAVVEDERSALLPQVPTATEQGVKGVEVAAWYGVFAPAGTPSAAITRLNMEINEALKLPDVRERFTGAGLEVLGGTPARLADFVKADHQRYGSLARELKIRAD</sequence>
<comment type="caution">
    <text evidence="3">The sequence shown here is derived from an EMBL/GenBank/DDBJ whole genome shotgun (WGS) entry which is preliminary data.</text>
</comment>
<dbReference type="RefSeq" id="WP_382226781.1">
    <property type="nucleotide sequence ID" value="NZ_JBHTCA010000022.1"/>
</dbReference>
<dbReference type="Pfam" id="PF03401">
    <property type="entry name" value="TctC"/>
    <property type="match status" value="1"/>
</dbReference>
<dbReference type="Gene3D" id="3.40.190.10">
    <property type="entry name" value="Periplasmic binding protein-like II"/>
    <property type="match status" value="1"/>
</dbReference>
<dbReference type="EMBL" id="JBHTCA010000022">
    <property type="protein sequence ID" value="MFC7411010.1"/>
    <property type="molecule type" value="Genomic_DNA"/>
</dbReference>
<dbReference type="Gene3D" id="3.40.190.150">
    <property type="entry name" value="Bordetella uptake gene, domain 1"/>
    <property type="match status" value="1"/>
</dbReference>
<name>A0ABW2QNM6_9BURK</name>
<gene>
    <name evidence="3" type="ORF">ACFQPB_19290</name>
</gene>
<keyword evidence="2" id="KW-0732">Signal</keyword>
<feature type="chain" id="PRO_5047147428" evidence="2">
    <location>
        <begin position="26"/>
        <end position="326"/>
    </location>
</feature>
<organism evidence="3 4">
    <name type="scientific">Hydrogenophaga atypica</name>
    <dbReference type="NCBI Taxonomy" id="249409"/>
    <lineage>
        <taxon>Bacteria</taxon>
        <taxon>Pseudomonadati</taxon>
        <taxon>Pseudomonadota</taxon>
        <taxon>Betaproteobacteria</taxon>
        <taxon>Burkholderiales</taxon>
        <taxon>Comamonadaceae</taxon>
        <taxon>Hydrogenophaga</taxon>
    </lineage>
</organism>